<dbReference type="PIR" id="H90085">
    <property type="entry name" value="H90085"/>
</dbReference>
<accession>Q98RY1</accession>
<gene>
    <name evidence="1" type="primary">orf225</name>
</gene>
<dbReference type="AlphaFoldDB" id="Q98RY1"/>
<evidence type="ECO:0000313" key="1">
    <source>
        <dbReference type="EMBL" id="AAK39819.1"/>
    </source>
</evidence>
<proteinExistence type="predicted"/>
<name>Q98RY1_GUITH</name>
<dbReference type="GO" id="GO:0016829">
    <property type="term" value="F:lyase activity"/>
    <property type="evidence" value="ECO:0007669"/>
    <property type="project" value="InterPro"/>
</dbReference>
<geneLocation type="nucleomorph" evidence="1"/>
<protein>
    <submittedName>
        <fullName evidence="1">Uncharacterized protein</fullName>
    </submittedName>
</protein>
<dbReference type="Proteomes" id="UP000242167">
    <property type="component" value="Nucleomorph 1"/>
</dbReference>
<dbReference type="EMBL" id="AF165818">
    <property type="protein sequence ID" value="AAK39819.1"/>
    <property type="molecule type" value="Genomic_DNA"/>
</dbReference>
<dbReference type="RefSeq" id="XP_001713524.1">
    <property type="nucleotide sequence ID" value="XM_001713472.1"/>
</dbReference>
<dbReference type="GeneID" id="857307"/>
<dbReference type="Gene3D" id="2.40.128.590">
    <property type="entry name" value="CpcT/CpeT domain"/>
    <property type="match status" value="1"/>
</dbReference>
<keyword evidence="1" id="KW-0542">Nucleomorph</keyword>
<evidence type="ECO:0000313" key="2">
    <source>
        <dbReference type="Proteomes" id="UP000242167"/>
    </source>
</evidence>
<dbReference type="Pfam" id="PF06206">
    <property type="entry name" value="CpeT"/>
    <property type="match status" value="1"/>
</dbReference>
<dbReference type="InterPro" id="IPR038672">
    <property type="entry name" value="CpcT/CpeT_sf"/>
</dbReference>
<organism evidence="1 2">
    <name type="scientific">Guillardia theta</name>
    <name type="common">Cryptophyte</name>
    <name type="synonym">Cryptomonas phi</name>
    <dbReference type="NCBI Taxonomy" id="55529"/>
    <lineage>
        <taxon>Eukaryota</taxon>
        <taxon>Cryptophyceae</taxon>
        <taxon>Pyrenomonadales</taxon>
        <taxon>Geminigeraceae</taxon>
        <taxon>Guillardia</taxon>
    </lineage>
</organism>
<dbReference type="InterPro" id="IPR010404">
    <property type="entry name" value="CpcT/CpeT"/>
</dbReference>
<reference evidence="1 2" key="1">
    <citation type="journal article" date="2001" name="Nature">
        <title>The highly reduced genome of an enslaved algal nucleus.</title>
        <authorList>
            <person name="Douglas S."/>
            <person name="Zauner S."/>
            <person name="Fraunholz M."/>
            <person name="Beaton M."/>
            <person name="Penny S."/>
            <person name="Deng L."/>
            <person name="Wu X."/>
            <person name="Reith M."/>
            <person name="Cavalier-Smith T."/>
            <person name="Maier U."/>
        </authorList>
    </citation>
    <scope>NUCLEOTIDE SEQUENCE [LARGE SCALE GENOMIC DNA]</scope>
</reference>
<sequence>MIYKIGLIKEFCIKYKYRSEIFLTTIKTLKTLKKFLGGNFLNYQQYNRDIKVRNKYNTWCEHKSIASFFELNVNNHQFFNALYFFNKIPQSIFRVRIYKIESNFLCIDLFTSLVMKIYKYNVEKIILNNTRMYNKSYLIENCDIFWFGKLKLERNEIFFVGKMYKDGCTLYSNFANNFIIVKDELIISKRFLQINDRGFDFLGNYLYGSSDNISYEMKHLRRIVL</sequence>